<dbReference type="OrthoDB" id="372487at2759"/>
<organism evidence="3 4">
    <name type="scientific">Spodoptera litura</name>
    <name type="common">Asian cotton leafworm</name>
    <dbReference type="NCBI Taxonomy" id="69820"/>
    <lineage>
        <taxon>Eukaryota</taxon>
        <taxon>Metazoa</taxon>
        <taxon>Ecdysozoa</taxon>
        <taxon>Arthropoda</taxon>
        <taxon>Hexapoda</taxon>
        <taxon>Insecta</taxon>
        <taxon>Pterygota</taxon>
        <taxon>Neoptera</taxon>
        <taxon>Endopterygota</taxon>
        <taxon>Lepidoptera</taxon>
        <taxon>Glossata</taxon>
        <taxon>Ditrysia</taxon>
        <taxon>Noctuoidea</taxon>
        <taxon>Noctuidae</taxon>
        <taxon>Amphipyrinae</taxon>
        <taxon>Spodoptera</taxon>
    </lineage>
</organism>
<feature type="domain" description="Xrn1 N-terminal" evidence="2">
    <location>
        <begin position="1"/>
        <end position="101"/>
    </location>
</feature>
<dbReference type="Proteomes" id="UP000301870">
    <property type="component" value="Unplaced"/>
</dbReference>
<dbReference type="GO" id="GO:0016075">
    <property type="term" value="P:rRNA catabolic process"/>
    <property type="evidence" value="ECO:0007669"/>
    <property type="project" value="TreeGrafter"/>
</dbReference>
<dbReference type="InterPro" id="IPR004859">
    <property type="entry name" value="Xrn1_N"/>
</dbReference>
<dbReference type="Pfam" id="PF03159">
    <property type="entry name" value="XRN_N"/>
    <property type="match status" value="1"/>
</dbReference>
<dbReference type="GO" id="GO:0003723">
    <property type="term" value="F:RNA binding"/>
    <property type="evidence" value="ECO:0007669"/>
    <property type="project" value="TreeGrafter"/>
</dbReference>
<dbReference type="KEGG" id="sliu:111364183"/>
<dbReference type="GO" id="GO:0000956">
    <property type="term" value="P:nuclear-transcribed mRNA catabolic process"/>
    <property type="evidence" value="ECO:0007669"/>
    <property type="project" value="TreeGrafter"/>
</dbReference>
<dbReference type="PANTHER" id="PTHR12341">
    <property type="entry name" value="5'-&gt;3' EXORIBONUCLEASE"/>
    <property type="match status" value="1"/>
</dbReference>
<evidence type="ECO:0000313" key="3">
    <source>
        <dbReference type="Proteomes" id="UP000301870"/>
    </source>
</evidence>
<dbReference type="GeneID" id="111364183"/>
<dbReference type="GO" id="GO:0004534">
    <property type="term" value="F:5'-3' RNA exonuclease activity"/>
    <property type="evidence" value="ECO:0007669"/>
    <property type="project" value="TreeGrafter"/>
</dbReference>
<accession>A0A9J7ER33</accession>
<protein>
    <submittedName>
        <fullName evidence="4">5'-3' exoribonuclease 1-like</fullName>
    </submittedName>
</protein>
<evidence type="ECO:0000313" key="4">
    <source>
        <dbReference type="RefSeq" id="XP_022836808.1"/>
    </source>
</evidence>
<dbReference type="Gene3D" id="3.40.50.12390">
    <property type="match status" value="1"/>
</dbReference>
<evidence type="ECO:0000256" key="1">
    <source>
        <dbReference type="ARBA" id="ARBA00038299"/>
    </source>
</evidence>
<dbReference type="PANTHER" id="PTHR12341:SF7">
    <property type="entry name" value="5'-3' EXORIBONUCLEASE 1"/>
    <property type="match status" value="1"/>
</dbReference>
<dbReference type="RefSeq" id="XP_022836808.1">
    <property type="nucleotide sequence ID" value="XM_022981040.1"/>
</dbReference>
<proteinExistence type="inferred from homology"/>
<reference evidence="4" key="1">
    <citation type="submission" date="2025-08" db="UniProtKB">
        <authorList>
            <consortium name="RefSeq"/>
        </authorList>
    </citation>
    <scope>IDENTIFICATION</scope>
    <source>
        <strain evidence="4">Ishihara</strain>
        <tissue evidence="4">Whole body</tissue>
    </source>
</reference>
<comment type="similarity">
    <text evidence="1">Belongs to the 5'-3' exonuclease family.</text>
</comment>
<dbReference type="InterPro" id="IPR027073">
    <property type="entry name" value="5_3_exoribonuclease"/>
</dbReference>
<dbReference type="AlphaFoldDB" id="A0A9J7ER33"/>
<keyword evidence="3" id="KW-1185">Reference proteome</keyword>
<sequence length="101" mass="12129">MGVPKFFRYTSERYPCLNELVKQYQIPDFDNMYLDMNGIIHNCSHPDDSNPHFRITEKKIFEDIFHYLTILFQIIKPKKLFFMAIDGVAPRAKMNQQRGRR</sequence>
<evidence type="ECO:0000259" key="2">
    <source>
        <dbReference type="Pfam" id="PF03159"/>
    </source>
</evidence>
<name>A0A9J7ER33_SPOLT</name>
<gene>
    <name evidence="4" type="primary">LOC111364183</name>
</gene>
<dbReference type="GO" id="GO:0005634">
    <property type="term" value="C:nucleus"/>
    <property type="evidence" value="ECO:0007669"/>
    <property type="project" value="TreeGrafter"/>
</dbReference>